<dbReference type="EMBL" id="VLTJ01000039">
    <property type="protein sequence ID" value="TSH90537.1"/>
    <property type="molecule type" value="Genomic_DNA"/>
</dbReference>
<evidence type="ECO:0000256" key="3">
    <source>
        <dbReference type="ARBA" id="ARBA00022723"/>
    </source>
</evidence>
<proteinExistence type="inferred from homology"/>
<keyword evidence="7" id="KW-0698">rRNA processing</keyword>
<accession>A0A556ACD4</accession>
<evidence type="ECO:0000313" key="8">
    <source>
        <dbReference type="EMBL" id="TSH90537.1"/>
    </source>
</evidence>
<dbReference type="PROSITE" id="PS01306">
    <property type="entry name" value="UPF0054"/>
    <property type="match status" value="1"/>
</dbReference>
<comment type="caution">
    <text evidence="8">The sequence shown here is derived from an EMBL/GenBank/DDBJ whole genome shotgun (WGS) entry which is preliminary data.</text>
</comment>
<keyword evidence="4 7" id="KW-0255">Endonuclease</keyword>
<dbReference type="Gene3D" id="3.40.390.30">
    <property type="entry name" value="Metalloproteases ('zincins'), catalytic domain"/>
    <property type="match status" value="1"/>
</dbReference>
<dbReference type="GO" id="GO:0005737">
    <property type="term" value="C:cytoplasm"/>
    <property type="evidence" value="ECO:0007669"/>
    <property type="project" value="UniProtKB-SubCell"/>
</dbReference>
<name>A0A556ACD4_9BURK</name>
<feature type="binding site" evidence="7">
    <location>
        <position position="131"/>
    </location>
    <ligand>
        <name>Zn(2+)</name>
        <dbReference type="ChEBI" id="CHEBI:29105"/>
        <note>catalytic</note>
    </ligand>
</feature>
<feature type="binding site" evidence="7">
    <location>
        <position position="125"/>
    </location>
    <ligand>
        <name>Zn(2+)</name>
        <dbReference type="ChEBI" id="CHEBI:29105"/>
        <note>catalytic</note>
    </ligand>
</feature>
<keyword evidence="5 7" id="KW-0378">Hydrolase</keyword>
<dbReference type="PANTHER" id="PTHR46986:SF1">
    <property type="entry name" value="ENDORIBONUCLEASE YBEY, CHLOROPLASTIC"/>
    <property type="match status" value="1"/>
</dbReference>
<comment type="subcellular location">
    <subcellularLocation>
        <location evidence="7">Cytoplasm</location>
    </subcellularLocation>
</comment>
<keyword evidence="7" id="KW-0963">Cytoplasm</keyword>
<dbReference type="RefSeq" id="WP_143950454.1">
    <property type="nucleotide sequence ID" value="NZ_BAABMB010000003.1"/>
</dbReference>
<gene>
    <name evidence="7 8" type="primary">ybeY</name>
    <name evidence="8" type="ORF">FOZ76_22270</name>
</gene>
<reference evidence="8 9" key="1">
    <citation type="submission" date="2019-07" db="EMBL/GenBank/DDBJ databases">
        <title>Qingshengfaniella alkalisoli gen. nov., sp. nov., isolated from saline soil.</title>
        <authorList>
            <person name="Xu L."/>
            <person name="Huang X.-X."/>
            <person name="Sun J.-Q."/>
        </authorList>
    </citation>
    <scope>NUCLEOTIDE SEQUENCE [LARGE SCALE GENOMIC DNA]</scope>
    <source>
        <strain evidence="8 9">DSM 27279</strain>
    </source>
</reference>
<dbReference type="EC" id="3.1.-.-" evidence="7"/>
<dbReference type="GO" id="GO:0004521">
    <property type="term" value="F:RNA endonuclease activity"/>
    <property type="evidence" value="ECO:0007669"/>
    <property type="project" value="UniProtKB-UniRule"/>
</dbReference>
<evidence type="ECO:0000313" key="9">
    <source>
        <dbReference type="Proteomes" id="UP000318405"/>
    </source>
</evidence>
<keyword evidence="6 7" id="KW-0862">Zinc</keyword>
<dbReference type="HAMAP" id="MF_00009">
    <property type="entry name" value="Endoribonucl_YbeY"/>
    <property type="match status" value="1"/>
</dbReference>
<keyword evidence="2 7" id="KW-0540">Nuclease</keyword>
<evidence type="ECO:0000256" key="5">
    <source>
        <dbReference type="ARBA" id="ARBA00022801"/>
    </source>
</evidence>
<protein>
    <recommendedName>
        <fullName evidence="7">Endoribonuclease YbeY</fullName>
        <ecNumber evidence="7">3.1.-.-</ecNumber>
    </recommendedName>
</protein>
<evidence type="ECO:0000256" key="7">
    <source>
        <dbReference type="HAMAP-Rule" id="MF_00009"/>
    </source>
</evidence>
<dbReference type="GO" id="GO:0008270">
    <property type="term" value="F:zinc ion binding"/>
    <property type="evidence" value="ECO:0007669"/>
    <property type="project" value="UniProtKB-UniRule"/>
</dbReference>
<dbReference type="OrthoDB" id="9807740at2"/>
<keyword evidence="9" id="KW-1185">Reference proteome</keyword>
<dbReference type="InterPro" id="IPR020549">
    <property type="entry name" value="YbeY_CS"/>
</dbReference>
<dbReference type="GO" id="GO:0006364">
    <property type="term" value="P:rRNA processing"/>
    <property type="evidence" value="ECO:0007669"/>
    <property type="project" value="UniProtKB-UniRule"/>
</dbReference>
<evidence type="ECO:0000256" key="2">
    <source>
        <dbReference type="ARBA" id="ARBA00022722"/>
    </source>
</evidence>
<dbReference type="Pfam" id="PF02130">
    <property type="entry name" value="YbeY"/>
    <property type="match status" value="1"/>
</dbReference>
<evidence type="ECO:0000256" key="4">
    <source>
        <dbReference type="ARBA" id="ARBA00022759"/>
    </source>
</evidence>
<organism evidence="8 9">
    <name type="scientific">Verticiella sediminum</name>
    <dbReference type="NCBI Taxonomy" id="1247510"/>
    <lineage>
        <taxon>Bacteria</taxon>
        <taxon>Pseudomonadati</taxon>
        <taxon>Pseudomonadota</taxon>
        <taxon>Betaproteobacteria</taxon>
        <taxon>Burkholderiales</taxon>
        <taxon>Alcaligenaceae</taxon>
        <taxon>Verticiella</taxon>
    </lineage>
</organism>
<feature type="binding site" evidence="7">
    <location>
        <position position="121"/>
    </location>
    <ligand>
        <name>Zn(2+)</name>
        <dbReference type="ChEBI" id="CHEBI:29105"/>
        <note>catalytic</note>
    </ligand>
</feature>
<comment type="similarity">
    <text evidence="1 7">Belongs to the endoribonuclease YbeY family.</text>
</comment>
<dbReference type="NCBIfam" id="TIGR00043">
    <property type="entry name" value="rRNA maturation RNase YbeY"/>
    <property type="match status" value="1"/>
</dbReference>
<comment type="function">
    <text evidence="7">Single strand-specific metallo-endoribonuclease involved in late-stage 70S ribosome quality control and in maturation of the 3' terminus of the 16S rRNA.</text>
</comment>
<sequence length="163" mass="18182">MSEGKVRLSLSIQYGATAAELPRWRLRGWAESALNAGAATLEEPPQAAELTLRLVDADEGRALNHGYRERDYATNVLTFEYGIDPQGTLHGDIVLCLPVLQREAAEQGKPLRQHAAHLVVHGVLHALGYDHLDEEEAAQMEALETRILARLRVPDPYRERDIE</sequence>
<keyword evidence="7" id="KW-0690">Ribosome biogenesis</keyword>
<evidence type="ECO:0000256" key="6">
    <source>
        <dbReference type="ARBA" id="ARBA00022833"/>
    </source>
</evidence>
<evidence type="ECO:0000256" key="1">
    <source>
        <dbReference type="ARBA" id="ARBA00010875"/>
    </source>
</evidence>
<dbReference type="PANTHER" id="PTHR46986">
    <property type="entry name" value="ENDORIBONUCLEASE YBEY, CHLOROPLASTIC"/>
    <property type="match status" value="1"/>
</dbReference>
<dbReference type="SUPFAM" id="SSF55486">
    <property type="entry name" value="Metalloproteases ('zincins'), catalytic domain"/>
    <property type="match status" value="1"/>
</dbReference>
<dbReference type="InterPro" id="IPR002036">
    <property type="entry name" value="YbeY"/>
</dbReference>
<dbReference type="Proteomes" id="UP000318405">
    <property type="component" value="Unassembled WGS sequence"/>
</dbReference>
<dbReference type="AlphaFoldDB" id="A0A556ACD4"/>
<dbReference type="InterPro" id="IPR023091">
    <property type="entry name" value="MetalPrtase_cat_dom_sf_prd"/>
</dbReference>
<dbReference type="GO" id="GO:0004222">
    <property type="term" value="F:metalloendopeptidase activity"/>
    <property type="evidence" value="ECO:0007669"/>
    <property type="project" value="InterPro"/>
</dbReference>
<keyword evidence="3 7" id="KW-0479">Metal-binding</keyword>
<comment type="cofactor">
    <cofactor evidence="7">
        <name>Zn(2+)</name>
        <dbReference type="ChEBI" id="CHEBI:29105"/>
    </cofactor>
    <text evidence="7">Binds 1 zinc ion.</text>
</comment>